<evidence type="ECO:0000256" key="3">
    <source>
        <dbReference type="ARBA" id="ARBA00022840"/>
    </source>
</evidence>
<evidence type="ECO:0000256" key="4">
    <source>
        <dbReference type="RuleBase" id="RU003322"/>
    </source>
</evidence>
<evidence type="ECO:0000313" key="5">
    <source>
        <dbReference type="EMBL" id="KAK3584275.1"/>
    </source>
</evidence>
<dbReference type="GO" id="GO:0005524">
    <property type="term" value="F:ATP binding"/>
    <property type="evidence" value="ECO:0007669"/>
    <property type="project" value="UniProtKB-KW"/>
</dbReference>
<comment type="similarity">
    <text evidence="1 4">Belongs to the heat shock protein 70 family.</text>
</comment>
<dbReference type="InterPro" id="IPR043129">
    <property type="entry name" value="ATPase_NBD"/>
</dbReference>
<reference evidence="5" key="2">
    <citation type="journal article" date="2021" name="Genome Biol. Evol.">
        <title>Developing a high-quality reference genome for a parasitic bivalve with doubly uniparental inheritance (Bivalvia: Unionida).</title>
        <authorList>
            <person name="Smith C.H."/>
        </authorList>
    </citation>
    <scope>NUCLEOTIDE SEQUENCE</scope>
    <source>
        <strain evidence="5">CHS0354</strain>
        <tissue evidence="5">Mantle</tissue>
    </source>
</reference>
<name>A0AAE0S3H7_9BIVA</name>
<gene>
    <name evidence="5" type="ORF">CHS0354_035356</name>
</gene>
<evidence type="ECO:0000256" key="1">
    <source>
        <dbReference type="ARBA" id="ARBA00007381"/>
    </source>
</evidence>
<dbReference type="SUPFAM" id="SSF100920">
    <property type="entry name" value="Heat shock protein 70kD (HSP70), peptide-binding domain"/>
    <property type="match status" value="1"/>
</dbReference>
<dbReference type="GO" id="GO:0140662">
    <property type="term" value="F:ATP-dependent protein folding chaperone"/>
    <property type="evidence" value="ECO:0007669"/>
    <property type="project" value="InterPro"/>
</dbReference>
<dbReference type="Gene3D" id="3.30.420.40">
    <property type="match status" value="2"/>
</dbReference>
<dbReference type="Proteomes" id="UP001195483">
    <property type="component" value="Unassembled WGS sequence"/>
</dbReference>
<organism evidence="5 6">
    <name type="scientific">Potamilus streckersoni</name>
    <dbReference type="NCBI Taxonomy" id="2493646"/>
    <lineage>
        <taxon>Eukaryota</taxon>
        <taxon>Metazoa</taxon>
        <taxon>Spiralia</taxon>
        <taxon>Lophotrochozoa</taxon>
        <taxon>Mollusca</taxon>
        <taxon>Bivalvia</taxon>
        <taxon>Autobranchia</taxon>
        <taxon>Heteroconchia</taxon>
        <taxon>Palaeoheterodonta</taxon>
        <taxon>Unionida</taxon>
        <taxon>Unionoidea</taxon>
        <taxon>Unionidae</taxon>
        <taxon>Ambleminae</taxon>
        <taxon>Lampsilini</taxon>
        <taxon>Potamilus</taxon>
    </lineage>
</organism>
<dbReference type="Gene3D" id="3.90.640.10">
    <property type="entry name" value="Actin, Chain A, domain 4"/>
    <property type="match status" value="1"/>
</dbReference>
<keyword evidence="3 4" id="KW-0067">ATP-binding</keyword>
<evidence type="ECO:0000256" key="2">
    <source>
        <dbReference type="ARBA" id="ARBA00022741"/>
    </source>
</evidence>
<evidence type="ECO:0000313" key="6">
    <source>
        <dbReference type="Proteomes" id="UP001195483"/>
    </source>
</evidence>
<evidence type="ECO:0008006" key="7">
    <source>
        <dbReference type="Google" id="ProtNLM"/>
    </source>
</evidence>
<dbReference type="PROSITE" id="PS00329">
    <property type="entry name" value="HSP70_2"/>
    <property type="match status" value="1"/>
</dbReference>
<dbReference type="InterPro" id="IPR029047">
    <property type="entry name" value="HSP70_peptide-bd_sf"/>
</dbReference>
<dbReference type="PROSITE" id="PS00297">
    <property type="entry name" value="HSP70_1"/>
    <property type="match status" value="1"/>
</dbReference>
<sequence length="604" mass="66150">MTETAIHPPSEIIIGIDLGTTNSMSAYVYPDGAALVQNEFRNTFTPSVVAYTPASVLTGYQATVVAPQFPDTTFYSFKRFMGRSLKDVQEDLSRLPFTVSEGQNSTVIFSAGQKYISPEELSAEILKRIKTDTEQILGNPVKKAVITVPAYFDDAQRQATKNAAFLAGFEPVRIINEPTAAAIAYGLDHQHKGKILVYDLGGGTFDVSVLELKGKIFRVLSTSGNTRLGGDDFDYIIASDIKAQFEMQTGSPFSENPAARGYVKREAEQIKIELSASNAVAKIITDPLTGGEFIYKLTAEQLTILLSDKIEQTIQCRHYVCGYCGCGIGRGSTRIPAVRKRIEELFGKPPHTRINPDQVVAVGAAVLGHLLAGGRRDFVLMDVIPLSLGIETIGGSFSKLIMKNSSIPAKATEYYSTSVDNQTAINIDIYQGEREMVRDCRLLGKIKLSGIPPMPAGFPRLQVAFMVDNNGILTVSAVEERSGKSAHIEIIPEHGLSPQAVRKMIEDSIFTAEKDFHARNLADYRVKADMMVRGYGKIKDSIKNLKTAAEFSAIEQAVDAVRRVKDGDNPDLIRTAMDEMGRLTAEVTDEVMSLNITQALKYTF</sequence>
<dbReference type="Pfam" id="PF00012">
    <property type="entry name" value="HSP70"/>
    <property type="match status" value="1"/>
</dbReference>
<dbReference type="AlphaFoldDB" id="A0AAE0S3H7"/>
<dbReference type="InterPro" id="IPR013126">
    <property type="entry name" value="Hsp_70_fam"/>
</dbReference>
<proteinExistence type="inferred from homology"/>
<dbReference type="SUPFAM" id="SSF53067">
    <property type="entry name" value="Actin-like ATPase domain"/>
    <property type="match status" value="2"/>
</dbReference>
<dbReference type="PRINTS" id="PR00301">
    <property type="entry name" value="HEATSHOCK70"/>
</dbReference>
<dbReference type="InterPro" id="IPR018181">
    <property type="entry name" value="Heat_shock_70_CS"/>
</dbReference>
<dbReference type="SUPFAM" id="SSF100934">
    <property type="entry name" value="Heat shock protein 70kD (HSP70), C-terminal subdomain"/>
    <property type="match status" value="1"/>
</dbReference>
<dbReference type="Gene3D" id="2.60.34.10">
    <property type="entry name" value="Substrate Binding Domain Of DNAk, Chain A, domain 1"/>
    <property type="match status" value="1"/>
</dbReference>
<accession>A0AAE0S3H7</accession>
<comment type="caution">
    <text evidence="5">The sequence shown here is derived from an EMBL/GenBank/DDBJ whole genome shotgun (WGS) entry which is preliminary data.</text>
</comment>
<protein>
    <recommendedName>
        <fullName evidence="7">Molecular chaperone DnaK</fullName>
    </recommendedName>
</protein>
<dbReference type="EMBL" id="JAEAOA010002069">
    <property type="protein sequence ID" value="KAK3584275.1"/>
    <property type="molecule type" value="Genomic_DNA"/>
</dbReference>
<dbReference type="PANTHER" id="PTHR19375">
    <property type="entry name" value="HEAT SHOCK PROTEIN 70KDA"/>
    <property type="match status" value="1"/>
</dbReference>
<reference evidence="5" key="1">
    <citation type="journal article" date="2021" name="Genome Biol. Evol.">
        <title>A High-Quality Reference Genome for a Parasitic Bivalve with Doubly Uniparental Inheritance (Bivalvia: Unionida).</title>
        <authorList>
            <person name="Smith C.H."/>
        </authorList>
    </citation>
    <scope>NUCLEOTIDE SEQUENCE</scope>
    <source>
        <strain evidence="5">CHS0354</strain>
    </source>
</reference>
<keyword evidence="2 4" id="KW-0547">Nucleotide-binding</keyword>
<dbReference type="InterPro" id="IPR029048">
    <property type="entry name" value="HSP70_C_sf"/>
</dbReference>
<dbReference type="Gene3D" id="1.20.1270.10">
    <property type="match status" value="1"/>
</dbReference>
<reference evidence="5" key="3">
    <citation type="submission" date="2023-05" db="EMBL/GenBank/DDBJ databases">
        <authorList>
            <person name="Smith C.H."/>
        </authorList>
    </citation>
    <scope>NUCLEOTIDE SEQUENCE</scope>
    <source>
        <strain evidence="5">CHS0354</strain>
        <tissue evidence="5">Mantle</tissue>
    </source>
</reference>
<keyword evidence="6" id="KW-1185">Reference proteome</keyword>